<evidence type="ECO:0000313" key="2">
    <source>
        <dbReference type="Proteomes" id="UP001162131"/>
    </source>
</evidence>
<dbReference type="EMBL" id="CAJZBQ010000012">
    <property type="protein sequence ID" value="CAG9314705.1"/>
    <property type="molecule type" value="Genomic_DNA"/>
</dbReference>
<proteinExistence type="predicted"/>
<keyword evidence="2" id="KW-1185">Reference proteome</keyword>
<comment type="caution">
    <text evidence="1">The sequence shown here is derived from an EMBL/GenBank/DDBJ whole genome shotgun (WGS) entry which is preliminary data.</text>
</comment>
<dbReference type="Proteomes" id="UP001162131">
    <property type="component" value="Unassembled WGS sequence"/>
</dbReference>
<dbReference type="AlphaFoldDB" id="A0AAU9IIK9"/>
<name>A0AAU9IIK9_9CILI</name>
<accession>A0AAU9IIK9</accession>
<gene>
    <name evidence="1" type="ORF">BSTOLATCC_MIC11703</name>
</gene>
<evidence type="ECO:0000313" key="1">
    <source>
        <dbReference type="EMBL" id="CAG9314705.1"/>
    </source>
</evidence>
<organism evidence="1 2">
    <name type="scientific">Blepharisma stoltei</name>
    <dbReference type="NCBI Taxonomy" id="1481888"/>
    <lineage>
        <taxon>Eukaryota</taxon>
        <taxon>Sar</taxon>
        <taxon>Alveolata</taxon>
        <taxon>Ciliophora</taxon>
        <taxon>Postciliodesmatophora</taxon>
        <taxon>Heterotrichea</taxon>
        <taxon>Heterotrichida</taxon>
        <taxon>Blepharismidae</taxon>
        <taxon>Blepharisma</taxon>
    </lineage>
</organism>
<sequence>MKISNVILVQGQQLTNKLVNETSSGTIFFEKDHNHLKPPLLPHQILHYLRAPQFIPNPENFNLSKPSYEDYIARRHSVREFTPLSIENEHSPVMRYLSLLTNDPMMKRSMSLLGDFQKTDEMKSLQKPHMPQLVARPYSPYRPQIQKRAIGKKQNINNAKDNKKIKTKRNMKKEINVNAESRRMRNENKAKIRNPSFNRLARVKEEMINFKPTIQKNHEINLRIQKRSNSQPQISRIGWEKLKIHL</sequence>
<protein>
    <submittedName>
        <fullName evidence="1">Uncharacterized protein</fullName>
    </submittedName>
</protein>
<reference evidence="1" key="1">
    <citation type="submission" date="2021-09" db="EMBL/GenBank/DDBJ databases">
        <authorList>
            <consortium name="AG Swart"/>
            <person name="Singh M."/>
            <person name="Singh A."/>
            <person name="Seah K."/>
            <person name="Emmerich C."/>
        </authorList>
    </citation>
    <scope>NUCLEOTIDE SEQUENCE</scope>
    <source>
        <strain evidence="1">ATCC30299</strain>
    </source>
</reference>